<feature type="chain" id="PRO_5040175347" evidence="3">
    <location>
        <begin position="21"/>
        <end position="962"/>
    </location>
</feature>
<dbReference type="AlphaFoldDB" id="A0A9Q5HU89"/>
<comment type="caution">
    <text evidence="4">The sequence shown here is derived from an EMBL/GenBank/DDBJ whole genome shotgun (WGS) entry which is preliminary data.</text>
</comment>
<dbReference type="PANTHER" id="PTHR47938:SF35">
    <property type="entry name" value="PENTATRICOPEPTIDE REPEAT-CONTAINING PROTEIN 4, MITOCHONDRIAL-RELATED"/>
    <property type="match status" value="1"/>
</dbReference>
<dbReference type="EMBL" id="LNZH02000205">
    <property type="protein sequence ID" value="OCB86015.1"/>
    <property type="molecule type" value="Genomic_DNA"/>
</dbReference>
<feature type="region of interest" description="Disordered" evidence="2">
    <location>
        <begin position="648"/>
        <end position="668"/>
    </location>
</feature>
<keyword evidence="3" id="KW-0732">Signal</keyword>
<dbReference type="GO" id="GO:0003729">
    <property type="term" value="F:mRNA binding"/>
    <property type="evidence" value="ECO:0007669"/>
    <property type="project" value="TreeGrafter"/>
</dbReference>
<feature type="region of interest" description="Disordered" evidence="2">
    <location>
        <begin position="228"/>
        <end position="261"/>
    </location>
</feature>
<feature type="compositionally biased region" description="Polar residues" evidence="2">
    <location>
        <begin position="119"/>
        <end position="128"/>
    </location>
</feature>
<evidence type="ECO:0000313" key="5">
    <source>
        <dbReference type="Proteomes" id="UP000757232"/>
    </source>
</evidence>
<evidence type="ECO:0000256" key="3">
    <source>
        <dbReference type="SAM" id="SignalP"/>
    </source>
</evidence>
<evidence type="ECO:0000256" key="2">
    <source>
        <dbReference type="SAM" id="MobiDB-lite"/>
    </source>
</evidence>
<dbReference type="InterPro" id="IPR011990">
    <property type="entry name" value="TPR-like_helical_dom_sf"/>
</dbReference>
<dbReference type="Proteomes" id="UP000757232">
    <property type="component" value="Unassembled WGS sequence"/>
</dbReference>
<dbReference type="GO" id="GO:0005739">
    <property type="term" value="C:mitochondrion"/>
    <property type="evidence" value="ECO:0007669"/>
    <property type="project" value="TreeGrafter"/>
</dbReference>
<evidence type="ECO:0000313" key="4">
    <source>
        <dbReference type="EMBL" id="OCB86015.1"/>
    </source>
</evidence>
<feature type="compositionally biased region" description="Low complexity" evidence="2">
    <location>
        <begin position="236"/>
        <end position="248"/>
    </location>
</feature>
<keyword evidence="5" id="KW-1185">Reference proteome</keyword>
<dbReference type="GO" id="GO:0140053">
    <property type="term" value="P:mitochondrial gene expression"/>
    <property type="evidence" value="ECO:0007669"/>
    <property type="project" value="TreeGrafter"/>
</dbReference>
<protein>
    <submittedName>
        <fullName evidence="4">Uncharacterized protein</fullName>
    </submittedName>
</protein>
<reference evidence="4" key="1">
    <citation type="submission" date="2016-06" db="EMBL/GenBank/DDBJ databases">
        <title>Draft Genome sequence of the fungus Inonotus baumii.</title>
        <authorList>
            <person name="Zhu H."/>
            <person name="Lin W."/>
        </authorList>
    </citation>
    <scope>NUCLEOTIDE SEQUENCE</scope>
    <source>
        <strain evidence="4">821</strain>
    </source>
</reference>
<dbReference type="Gene3D" id="1.25.40.10">
    <property type="entry name" value="Tetratricopeptide repeat domain"/>
    <property type="match status" value="1"/>
</dbReference>
<evidence type="ECO:0000256" key="1">
    <source>
        <dbReference type="SAM" id="Coils"/>
    </source>
</evidence>
<sequence length="962" mass="108095">MSLVTHRLPFSLLDLTLAQAQACQRINALSRAIQARQAHSTALQTKAPEVREGYLSPPLPGRGGVERRRSASIAKDARRPAPKTRQSETVRAPSAAALLLHDRVDSLVKHTGGDVRSPNVGSNKQTSSPTSRVNLIFLQLYTEGAQENEIAYPENESYTEGRLYYAETELRDFYTDLLTHPESELEAQARFFPTKTRSRRRELEEIDNKRRKERREVLDSARSRLIVDNDGIPNEAGPSSSSSLASRLAGRRKTSRSSEFREGELKQDHLVELREQLDPKKLHHNILLRVLDVVESVEEARKVVNGPGTRVAGTPSTPVVVLSPKEWDALVHTCIDDNELSIAEVGLLLMKRCGNEPAEELVNDVLNAHATEGDVPAVLAFFEKLAIGRPTERQRDLHIKAHLKSSSSSTYGIPSALEVLHKYESLALLPPVQSYTRLICALFSARSAQLQAQAWDLFAHMRYVAHAKPDPALYALMIRACAGTGFSQSGYVADPVRALDLWTEMTTDIGHAPTVGAYNAIILACARSSEYVGEAFRLAREMLDGHRDAYGYPLMHATQETFDALLVAAKTRKDLPRARWILAEMLKIYEQAVKQAKENGKEVESEIELNERTLMHVFHAYASYRPPFRRGDTAIIDESEVKMTPQEANVGSVGEHSAPQKELEKVSSTARFTVTPPQTRKEVLAEADALLERILAETDLHPSSPRAPSGDPQTSAQGPFSRVLLTTSLLNSYLSAHYMHDTLENSHKLYKEVFLRTGVEHSPRTYIEALERCAGAEREERGVAKEFAEGVWREWIEVERRLNPRTVDARMIERAYAAMIRLLALCVFLHGLRRWTDFISYAAMIRLLALVRDLDSSLSLLRTFSTRYPHRAISHPLYGKPEIRSTRTSLYDTDRPLVRLTTPSEVPDDTVPPLLTPRDLELLHHRLVEAGPGRQKDLDWLTYLGYAYMGALRKRRDRVIRA</sequence>
<dbReference type="OrthoDB" id="5588846at2759"/>
<organism evidence="4 5">
    <name type="scientific">Sanghuangporus baumii</name>
    <name type="common">Phellinus baumii</name>
    <dbReference type="NCBI Taxonomy" id="108892"/>
    <lineage>
        <taxon>Eukaryota</taxon>
        <taxon>Fungi</taxon>
        <taxon>Dikarya</taxon>
        <taxon>Basidiomycota</taxon>
        <taxon>Agaricomycotina</taxon>
        <taxon>Agaricomycetes</taxon>
        <taxon>Hymenochaetales</taxon>
        <taxon>Hymenochaetaceae</taxon>
        <taxon>Sanghuangporus</taxon>
    </lineage>
</organism>
<feature type="region of interest" description="Disordered" evidence="2">
    <location>
        <begin position="109"/>
        <end position="128"/>
    </location>
</feature>
<feature type="coiled-coil region" evidence="1">
    <location>
        <begin position="586"/>
        <end position="613"/>
    </location>
</feature>
<name>A0A9Q5HU89_SANBA</name>
<feature type="compositionally biased region" description="Basic and acidic residues" evidence="2">
    <location>
        <begin position="64"/>
        <end position="79"/>
    </location>
</feature>
<feature type="signal peptide" evidence="3">
    <location>
        <begin position="1"/>
        <end position="20"/>
    </location>
</feature>
<keyword evidence="1" id="KW-0175">Coiled coil</keyword>
<proteinExistence type="predicted"/>
<feature type="region of interest" description="Disordered" evidence="2">
    <location>
        <begin position="40"/>
        <end position="93"/>
    </location>
</feature>
<accession>A0A9Q5HU89</accession>
<gene>
    <name evidence="4" type="ORF">A7U60_g6911</name>
</gene>
<dbReference type="PANTHER" id="PTHR47938">
    <property type="entry name" value="RESPIRATORY COMPLEX I CHAPERONE (CIA84), PUTATIVE (AFU_ORTHOLOGUE AFUA_2G06020)-RELATED"/>
    <property type="match status" value="1"/>
</dbReference>